<feature type="transmembrane region" description="Helical" evidence="1">
    <location>
        <begin position="6"/>
        <end position="27"/>
    </location>
</feature>
<name>A0A0E9S352_ANGAN</name>
<dbReference type="EMBL" id="GBXM01073477">
    <property type="protein sequence ID" value="JAH35100.1"/>
    <property type="molecule type" value="Transcribed_RNA"/>
</dbReference>
<dbReference type="AlphaFoldDB" id="A0A0E9S352"/>
<reference evidence="2" key="1">
    <citation type="submission" date="2014-11" db="EMBL/GenBank/DDBJ databases">
        <authorList>
            <person name="Amaro Gonzalez C."/>
        </authorList>
    </citation>
    <scope>NUCLEOTIDE SEQUENCE</scope>
</reference>
<sequence>MLFNCQLNQFCYSVSAVFCVGFNLLLVRY</sequence>
<evidence type="ECO:0000313" key="2">
    <source>
        <dbReference type="EMBL" id="JAH35100.1"/>
    </source>
</evidence>
<protein>
    <submittedName>
        <fullName evidence="2">Uncharacterized protein</fullName>
    </submittedName>
</protein>
<evidence type="ECO:0000256" key="1">
    <source>
        <dbReference type="SAM" id="Phobius"/>
    </source>
</evidence>
<keyword evidence="1" id="KW-0812">Transmembrane</keyword>
<organism evidence="2">
    <name type="scientific">Anguilla anguilla</name>
    <name type="common">European freshwater eel</name>
    <name type="synonym">Muraena anguilla</name>
    <dbReference type="NCBI Taxonomy" id="7936"/>
    <lineage>
        <taxon>Eukaryota</taxon>
        <taxon>Metazoa</taxon>
        <taxon>Chordata</taxon>
        <taxon>Craniata</taxon>
        <taxon>Vertebrata</taxon>
        <taxon>Euteleostomi</taxon>
        <taxon>Actinopterygii</taxon>
        <taxon>Neopterygii</taxon>
        <taxon>Teleostei</taxon>
        <taxon>Anguilliformes</taxon>
        <taxon>Anguillidae</taxon>
        <taxon>Anguilla</taxon>
    </lineage>
</organism>
<proteinExistence type="predicted"/>
<keyword evidence="1" id="KW-1133">Transmembrane helix</keyword>
<accession>A0A0E9S352</accession>
<reference evidence="2" key="2">
    <citation type="journal article" date="2015" name="Fish Shellfish Immunol.">
        <title>Early steps in the European eel (Anguilla anguilla)-Vibrio vulnificus interaction in the gills: Role of the RtxA13 toxin.</title>
        <authorList>
            <person name="Callol A."/>
            <person name="Pajuelo D."/>
            <person name="Ebbesson L."/>
            <person name="Teles M."/>
            <person name="MacKenzie S."/>
            <person name="Amaro C."/>
        </authorList>
    </citation>
    <scope>NUCLEOTIDE SEQUENCE</scope>
</reference>
<keyword evidence="1" id="KW-0472">Membrane</keyword>